<dbReference type="InterPro" id="IPR000782">
    <property type="entry name" value="FAS1_domain"/>
</dbReference>
<name>A0A8K0SK52_9HYPO</name>
<dbReference type="PANTHER" id="PTHR10900">
    <property type="entry name" value="PERIOSTIN-RELATED"/>
    <property type="match status" value="1"/>
</dbReference>
<feature type="signal peptide" evidence="2">
    <location>
        <begin position="1"/>
        <end position="20"/>
    </location>
</feature>
<sequence>MVHFRPILTGLVAVATLVSAADDEHEPLRSLGDVLESNRNLRTFDQLIRRFPDILLQLPSNDGITIIAPSNAAFENIPYTALNERWDPTEADTTMPILQYHILQGVHAIAGLEAGPSYMLPSLLRDSTYTNVSSGQNVFVNKQGDGGAVFVSGMGTRCSLEEADIPFQGGIIQVVDNLLIPPSGLDATSHAFGIPSFLGSLYAVELMPSLADRRNITVFAPQDAALAAVGGTLEDLDAEALARIIGYHVVPDRVLSSWSLSNGTQLGTLAEDGSGNAVSLTVRQSGNNKYINSAQIVQPDILLANGVLHIISNVLNPEANSVAPDPEIGTQPAVFPLETVSNAFTSALPCTVDCPVTTTSAQPTSDASTVSTEPTTTSLSTGTSDDAGVAQTANVAGAALGVLVFAGIGWL</sequence>
<organism evidence="4 5">
    <name type="scientific">Stachybotrys elegans</name>
    <dbReference type="NCBI Taxonomy" id="80388"/>
    <lineage>
        <taxon>Eukaryota</taxon>
        <taxon>Fungi</taxon>
        <taxon>Dikarya</taxon>
        <taxon>Ascomycota</taxon>
        <taxon>Pezizomycotina</taxon>
        <taxon>Sordariomycetes</taxon>
        <taxon>Hypocreomycetidae</taxon>
        <taxon>Hypocreales</taxon>
        <taxon>Stachybotryaceae</taxon>
        <taxon>Stachybotrys</taxon>
    </lineage>
</organism>
<keyword evidence="5" id="KW-1185">Reference proteome</keyword>
<keyword evidence="2" id="KW-0732">Signal</keyword>
<gene>
    <name evidence="4" type="ORF">B0I35DRAFT_409795</name>
</gene>
<feature type="chain" id="PRO_5035440537" evidence="2">
    <location>
        <begin position="21"/>
        <end position="411"/>
    </location>
</feature>
<dbReference type="PROSITE" id="PS50213">
    <property type="entry name" value="FAS1"/>
    <property type="match status" value="2"/>
</dbReference>
<dbReference type="SMART" id="SM00554">
    <property type="entry name" value="FAS1"/>
    <property type="match status" value="2"/>
</dbReference>
<feature type="domain" description="FAS1" evidence="3">
    <location>
        <begin position="28"/>
        <end position="179"/>
    </location>
</feature>
<accession>A0A8K0SK52</accession>
<dbReference type="InterPro" id="IPR050904">
    <property type="entry name" value="Adhesion/Biosynth-related"/>
</dbReference>
<dbReference type="OrthoDB" id="286301at2759"/>
<evidence type="ECO:0000256" key="2">
    <source>
        <dbReference type="SAM" id="SignalP"/>
    </source>
</evidence>
<reference evidence="4" key="1">
    <citation type="journal article" date="2021" name="Nat. Commun.">
        <title>Genetic determinants of endophytism in the Arabidopsis root mycobiome.</title>
        <authorList>
            <person name="Mesny F."/>
            <person name="Miyauchi S."/>
            <person name="Thiergart T."/>
            <person name="Pickel B."/>
            <person name="Atanasova L."/>
            <person name="Karlsson M."/>
            <person name="Huettel B."/>
            <person name="Barry K.W."/>
            <person name="Haridas S."/>
            <person name="Chen C."/>
            <person name="Bauer D."/>
            <person name="Andreopoulos W."/>
            <person name="Pangilinan J."/>
            <person name="LaButti K."/>
            <person name="Riley R."/>
            <person name="Lipzen A."/>
            <person name="Clum A."/>
            <person name="Drula E."/>
            <person name="Henrissat B."/>
            <person name="Kohler A."/>
            <person name="Grigoriev I.V."/>
            <person name="Martin F.M."/>
            <person name="Hacquard S."/>
        </authorList>
    </citation>
    <scope>NUCLEOTIDE SEQUENCE</scope>
    <source>
        <strain evidence="4">MPI-CAGE-CH-0235</strain>
    </source>
</reference>
<evidence type="ECO:0000313" key="4">
    <source>
        <dbReference type="EMBL" id="KAH7316612.1"/>
    </source>
</evidence>
<dbReference type="Gene3D" id="2.30.180.10">
    <property type="entry name" value="FAS1 domain"/>
    <property type="match status" value="2"/>
</dbReference>
<dbReference type="GO" id="GO:0000329">
    <property type="term" value="C:fungal-type vacuole membrane"/>
    <property type="evidence" value="ECO:0007669"/>
    <property type="project" value="TreeGrafter"/>
</dbReference>
<dbReference type="SUPFAM" id="SSF82153">
    <property type="entry name" value="FAS1 domain"/>
    <property type="match status" value="2"/>
</dbReference>
<evidence type="ECO:0000256" key="1">
    <source>
        <dbReference type="SAM" id="MobiDB-lite"/>
    </source>
</evidence>
<dbReference type="Proteomes" id="UP000813444">
    <property type="component" value="Unassembled WGS sequence"/>
</dbReference>
<proteinExistence type="predicted"/>
<dbReference type="AlphaFoldDB" id="A0A8K0SK52"/>
<dbReference type="InterPro" id="IPR036378">
    <property type="entry name" value="FAS1_dom_sf"/>
</dbReference>
<dbReference type="PANTHER" id="PTHR10900:SF77">
    <property type="entry name" value="FI19380P1"/>
    <property type="match status" value="1"/>
</dbReference>
<protein>
    <submittedName>
        <fullName evidence="4">FAS1 domain-containing protein</fullName>
    </submittedName>
</protein>
<dbReference type="Pfam" id="PF02469">
    <property type="entry name" value="Fasciclin"/>
    <property type="match status" value="2"/>
</dbReference>
<dbReference type="GO" id="GO:0016236">
    <property type="term" value="P:macroautophagy"/>
    <property type="evidence" value="ECO:0007669"/>
    <property type="project" value="TreeGrafter"/>
</dbReference>
<feature type="compositionally biased region" description="Low complexity" evidence="1">
    <location>
        <begin position="368"/>
        <end position="384"/>
    </location>
</feature>
<dbReference type="EMBL" id="JAGPNK010000008">
    <property type="protein sequence ID" value="KAH7316612.1"/>
    <property type="molecule type" value="Genomic_DNA"/>
</dbReference>
<feature type="domain" description="FAS1" evidence="3">
    <location>
        <begin position="181"/>
        <end position="315"/>
    </location>
</feature>
<evidence type="ECO:0000259" key="3">
    <source>
        <dbReference type="PROSITE" id="PS50213"/>
    </source>
</evidence>
<comment type="caution">
    <text evidence="4">The sequence shown here is derived from an EMBL/GenBank/DDBJ whole genome shotgun (WGS) entry which is preliminary data.</text>
</comment>
<feature type="region of interest" description="Disordered" evidence="1">
    <location>
        <begin position="359"/>
        <end position="384"/>
    </location>
</feature>
<evidence type="ECO:0000313" key="5">
    <source>
        <dbReference type="Proteomes" id="UP000813444"/>
    </source>
</evidence>